<evidence type="ECO:0000313" key="1">
    <source>
        <dbReference type="EMBL" id="CAX74578.1"/>
    </source>
</evidence>
<sequence>MICVTNSKNIVSVMCIKVTCSKCGKFTWKGCGKHVEQVMKDVPPEDQCQCPRS</sequence>
<dbReference type="PANTHER" id="PTHR34724:SF2">
    <property type="entry name" value="OS12G0596101 PROTEIN"/>
    <property type="match status" value="1"/>
</dbReference>
<organism evidence="1">
    <name type="scientific">Schistosoma japonicum</name>
    <name type="common">Blood fluke</name>
    <dbReference type="NCBI Taxonomy" id="6182"/>
    <lineage>
        <taxon>Eukaryota</taxon>
        <taxon>Metazoa</taxon>
        <taxon>Spiralia</taxon>
        <taxon>Lophotrochozoa</taxon>
        <taxon>Platyhelminthes</taxon>
        <taxon>Trematoda</taxon>
        <taxon>Digenea</taxon>
        <taxon>Strigeidida</taxon>
        <taxon>Schistosomatoidea</taxon>
        <taxon>Schistosomatidae</taxon>
        <taxon>Schistosoma</taxon>
    </lineage>
</organism>
<protein>
    <submittedName>
        <fullName evidence="1">Uncharacterized protein</fullName>
    </submittedName>
</protein>
<dbReference type="PANTHER" id="PTHR34724">
    <property type="entry name" value="OS12G0596101 PROTEIN"/>
    <property type="match status" value="1"/>
</dbReference>
<dbReference type="AlphaFoldDB" id="C1LIQ0"/>
<proteinExistence type="evidence at transcript level"/>
<dbReference type="EMBL" id="FN318850">
    <property type="protein sequence ID" value="CAX74578.1"/>
    <property type="molecule type" value="mRNA"/>
</dbReference>
<name>C1LIQ0_SCHJA</name>
<reference evidence="1" key="2">
    <citation type="submission" date="2009-03" db="EMBL/GenBank/DDBJ databases">
        <authorList>
            <person name="Gang L."/>
        </authorList>
    </citation>
    <scope>NUCLEOTIDE SEQUENCE</scope>
    <source>
        <strain evidence="1">Anhui</strain>
    </source>
</reference>
<reference evidence="1" key="1">
    <citation type="journal article" date="2009" name="Nature">
        <title>The Schistosoma japonicum genome reveals features of host-parasite interplay.</title>
        <authorList>
            <person name="Liu F."/>
            <person name="Zhou Y."/>
            <person name="Wang Z.Q."/>
            <person name="Lu G."/>
            <person name="Zheng H."/>
            <person name="Brindley P.J."/>
            <person name="McManus D.P."/>
            <person name="Blair D."/>
            <person name="Zhang Q.H."/>
            <person name="Zhong Y."/>
            <person name="Wang S."/>
            <person name="Han Z.G."/>
            <person name="Chen Z."/>
        </authorList>
    </citation>
    <scope>NUCLEOTIDE SEQUENCE</scope>
    <source>
        <strain evidence="1">Anhui</strain>
    </source>
</reference>
<accession>C1LIQ0</accession>